<reference evidence="6 7" key="1">
    <citation type="submission" date="2020-02" db="EMBL/GenBank/DDBJ databases">
        <title>Identification and distribution of gene clusters putatively required for synthesis of sphingolipid metabolism inhibitors in phylogenetically diverse species of the filamentous fungus Fusarium.</title>
        <authorList>
            <person name="Kim H.-S."/>
            <person name="Busman M."/>
            <person name="Brown D.W."/>
            <person name="Divon H."/>
            <person name="Uhlig S."/>
            <person name="Proctor R.H."/>
        </authorList>
    </citation>
    <scope>NUCLEOTIDE SEQUENCE [LARGE SCALE GENOMIC DNA]</scope>
    <source>
        <strain evidence="6 7">NRRL 2903</strain>
    </source>
</reference>
<feature type="domain" description="Alpha/beta hydrolase fold-3" evidence="5">
    <location>
        <begin position="119"/>
        <end position="263"/>
    </location>
</feature>
<feature type="compositionally biased region" description="Low complexity" evidence="4">
    <location>
        <begin position="1"/>
        <end position="11"/>
    </location>
</feature>
<dbReference type="InterPro" id="IPR050300">
    <property type="entry name" value="GDXG_lipolytic_enzyme"/>
</dbReference>
<evidence type="ECO:0000313" key="7">
    <source>
        <dbReference type="Proteomes" id="UP000537989"/>
    </source>
</evidence>
<sequence length="376" mass="42096">MTTATATATQTVPDTPHYDSGYQDQDSDFSSDDGQEFHVEERTGRSWPTKMLHAMIKPIKPKLVKTGQVSSDDPTRCKPSRGARRRCDVEERRVEGVWTYELTPKASSDEPRKGYARRILYYAGGGWQAPPTGQHWTFCAEMVQRLQDTRLTIISYPIAPKDRVQDSFPAVIKTYNALLRESSELGERVIVAGDSSGGNIALCSVLWTMRDQDFQVVRPPQAILAINPTTDLSHKNADIKEVDKVDPILSEAAINDTASKWAPGVSDSSQTPDDSNYKGHPGERLDWSVDDPRVSPIHADLSMCVKHSVKIHGITASHDVLGPEAVVFREKCRNEGIDGEWLAWEQQMHCFPLAYKYGLKESKEGLEWIIDVLKRS</sequence>
<protein>
    <recommendedName>
        <fullName evidence="5">Alpha/beta hydrolase fold-3 domain-containing protein</fullName>
    </recommendedName>
</protein>
<feature type="compositionally biased region" description="Basic and acidic residues" evidence="4">
    <location>
        <begin position="35"/>
        <end position="44"/>
    </location>
</feature>
<dbReference type="EMBL" id="JAAMOD010000045">
    <property type="protein sequence ID" value="KAF5244597.1"/>
    <property type="molecule type" value="Genomic_DNA"/>
</dbReference>
<evidence type="ECO:0000256" key="4">
    <source>
        <dbReference type="SAM" id="MobiDB-lite"/>
    </source>
</evidence>
<dbReference type="GO" id="GO:0016787">
    <property type="term" value="F:hydrolase activity"/>
    <property type="evidence" value="ECO:0007669"/>
    <property type="project" value="UniProtKB-KW"/>
</dbReference>
<evidence type="ECO:0000259" key="5">
    <source>
        <dbReference type="Pfam" id="PF07859"/>
    </source>
</evidence>
<dbReference type="InterPro" id="IPR029058">
    <property type="entry name" value="AB_hydrolase_fold"/>
</dbReference>
<name>A0AAN6HIR6_FUSAU</name>
<keyword evidence="2" id="KW-0378">Hydrolase</keyword>
<dbReference type="AlphaFoldDB" id="A0AAN6HIR6"/>
<dbReference type="PANTHER" id="PTHR48081">
    <property type="entry name" value="AB HYDROLASE SUPERFAMILY PROTEIN C4A8.06C"/>
    <property type="match status" value="1"/>
</dbReference>
<feature type="active site" evidence="3">
    <location>
        <position position="195"/>
    </location>
</feature>
<feature type="region of interest" description="Disordered" evidence="4">
    <location>
        <begin position="1"/>
        <end position="45"/>
    </location>
</feature>
<comment type="similarity">
    <text evidence="1">Belongs to the 'GDXG' lipolytic enzyme family.</text>
</comment>
<evidence type="ECO:0000256" key="1">
    <source>
        <dbReference type="ARBA" id="ARBA00010515"/>
    </source>
</evidence>
<dbReference type="InterPro" id="IPR033140">
    <property type="entry name" value="Lipase_GDXG_put_SER_AS"/>
</dbReference>
<organism evidence="6 7">
    <name type="scientific">Fusarium austroamericanum</name>
    <dbReference type="NCBI Taxonomy" id="282268"/>
    <lineage>
        <taxon>Eukaryota</taxon>
        <taxon>Fungi</taxon>
        <taxon>Dikarya</taxon>
        <taxon>Ascomycota</taxon>
        <taxon>Pezizomycotina</taxon>
        <taxon>Sordariomycetes</taxon>
        <taxon>Hypocreomycetidae</taxon>
        <taxon>Hypocreales</taxon>
        <taxon>Nectriaceae</taxon>
        <taxon>Fusarium</taxon>
    </lineage>
</organism>
<feature type="region of interest" description="Disordered" evidence="4">
    <location>
        <begin position="64"/>
        <end position="84"/>
    </location>
</feature>
<keyword evidence="7" id="KW-1185">Reference proteome</keyword>
<gene>
    <name evidence="6" type="ORF">FAUST_2113</name>
</gene>
<dbReference type="PROSITE" id="PS01174">
    <property type="entry name" value="LIPASE_GDXG_SER"/>
    <property type="match status" value="1"/>
</dbReference>
<comment type="caution">
    <text evidence="6">The sequence shown here is derived from an EMBL/GenBank/DDBJ whole genome shotgun (WGS) entry which is preliminary data.</text>
</comment>
<dbReference type="Gene3D" id="3.40.50.1820">
    <property type="entry name" value="alpha/beta hydrolase"/>
    <property type="match status" value="1"/>
</dbReference>
<feature type="compositionally biased region" description="Basic and acidic residues" evidence="4">
    <location>
        <begin position="275"/>
        <end position="285"/>
    </location>
</feature>
<dbReference type="InterPro" id="IPR013094">
    <property type="entry name" value="AB_hydrolase_3"/>
</dbReference>
<feature type="compositionally biased region" description="Acidic residues" evidence="4">
    <location>
        <begin position="25"/>
        <end position="34"/>
    </location>
</feature>
<feature type="region of interest" description="Disordered" evidence="4">
    <location>
        <begin position="260"/>
        <end position="285"/>
    </location>
</feature>
<accession>A0AAN6HIR6</accession>
<evidence type="ECO:0000256" key="2">
    <source>
        <dbReference type="ARBA" id="ARBA00022801"/>
    </source>
</evidence>
<proteinExistence type="inferred from homology"/>
<dbReference type="Pfam" id="PF07859">
    <property type="entry name" value="Abhydrolase_3"/>
    <property type="match status" value="1"/>
</dbReference>
<evidence type="ECO:0000313" key="6">
    <source>
        <dbReference type="EMBL" id="KAF5244597.1"/>
    </source>
</evidence>
<dbReference type="Proteomes" id="UP000537989">
    <property type="component" value="Unassembled WGS sequence"/>
</dbReference>
<dbReference type="PANTHER" id="PTHR48081:SF8">
    <property type="entry name" value="ALPHA_BETA HYDROLASE FOLD-3 DOMAIN-CONTAINING PROTEIN-RELATED"/>
    <property type="match status" value="1"/>
</dbReference>
<dbReference type="SUPFAM" id="SSF53474">
    <property type="entry name" value="alpha/beta-Hydrolases"/>
    <property type="match status" value="1"/>
</dbReference>
<evidence type="ECO:0000256" key="3">
    <source>
        <dbReference type="PROSITE-ProRule" id="PRU10038"/>
    </source>
</evidence>